<dbReference type="EMBL" id="CM044704">
    <property type="protein sequence ID" value="KAI5669065.1"/>
    <property type="molecule type" value="Genomic_DNA"/>
</dbReference>
<organism evidence="1 2">
    <name type="scientific">Catharanthus roseus</name>
    <name type="common">Madagascar periwinkle</name>
    <name type="synonym">Vinca rosea</name>
    <dbReference type="NCBI Taxonomy" id="4058"/>
    <lineage>
        <taxon>Eukaryota</taxon>
        <taxon>Viridiplantae</taxon>
        <taxon>Streptophyta</taxon>
        <taxon>Embryophyta</taxon>
        <taxon>Tracheophyta</taxon>
        <taxon>Spermatophyta</taxon>
        <taxon>Magnoliopsida</taxon>
        <taxon>eudicotyledons</taxon>
        <taxon>Gunneridae</taxon>
        <taxon>Pentapetalae</taxon>
        <taxon>asterids</taxon>
        <taxon>lamiids</taxon>
        <taxon>Gentianales</taxon>
        <taxon>Apocynaceae</taxon>
        <taxon>Rauvolfioideae</taxon>
        <taxon>Vinceae</taxon>
        <taxon>Catharanthinae</taxon>
        <taxon>Catharanthus</taxon>
    </lineage>
</organism>
<accession>A0ACC0B8S0</accession>
<evidence type="ECO:0000313" key="2">
    <source>
        <dbReference type="Proteomes" id="UP001060085"/>
    </source>
</evidence>
<sequence length="531" mass="58829">MEDLTNTNQSPIDPRSGFCKSNSVFYSKRKPIALPPNHFLDVTTYISSQTHQGKIALIDAATGRQLTFCDLCKAIHSVSSSLYEMGIRKGHVVLILSPNSIFFPVVCLAVMYLGAIVTTANPLNTPQEISKQITDTNTTLIFTTPHFLPKLNLASNNISIVLMSHGATFPPFPKNVSTLEEMMGRELNPTQIKDRVTQDDIAAILYSSGTTGLSKGVISTHKNLIALTDTAMDRFRTYDKDQIYIATIPMFHNYGLTSFCIGLLARGCTIVVLSKFDLNDMVSAIQKYNVTFLPLVPPIILSLVNNSEGIKKRYDLSSLRYVLTGGAPLSKEVMDEFVKKYPTETRRFGSSGLITPSTEAKIVEPQSGVALGIGQRGELWLRGPSVMKGYFRDEKATASTLDSERWLRTGDLCYIDEDGFLYVVDRLKELIKYKGYQVAPAELEALLMAHPHILDAAVIPFPDKKVGEYPMAYVVRETGTSLSEDAVIHFIAKQVAPYKKIRRVAFVTSIPRNPSGKILRKDLIKQATSNL</sequence>
<proteinExistence type="predicted"/>
<protein>
    <submittedName>
        <fullName evidence="1">Uncharacterized protein</fullName>
    </submittedName>
</protein>
<reference evidence="2" key="1">
    <citation type="journal article" date="2023" name="Nat. Plants">
        <title>Single-cell RNA sequencing provides a high-resolution roadmap for understanding the multicellular compartmentation of specialized metabolism.</title>
        <authorList>
            <person name="Sun S."/>
            <person name="Shen X."/>
            <person name="Li Y."/>
            <person name="Li Y."/>
            <person name="Wang S."/>
            <person name="Li R."/>
            <person name="Zhang H."/>
            <person name="Shen G."/>
            <person name="Guo B."/>
            <person name="Wei J."/>
            <person name="Xu J."/>
            <person name="St-Pierre B."/>
            <person name="Chen S."/>
            <person name="Sun C."/>
        </authorList>
    </citation>
    <scope>NUCLEOTIDE SEQUENCE [LARGE SCALE GENOMIC DNA]</scope>
</reference>
<name>A0ACC0B8S0_CATRO</name>
<evidence type="ECO:0000313" key="1">
    <source>
        <dbReference type="EMBL" id="KAI5669065.1"/>
    </source>
</evidence>
<gene>
    <name evidence="1" type="ORF">M9H77_18918</name>
</gene>
<dbReference type="Proteomes" id="UP001060085">
    <property type="component" value="Linkage Group LG04"/>
</dbReference>
<keyword evidence="2" id="KW-1185">Reference proteome</keyword>
<comment type="caution">
    <text evidence="1">The sequence shown here is derived from an EMBL/GenBank/DDBJ whole genome shotgun (WGS) entry which is preliminary data.</text>
</comment>